<dbReference type="InterPro" id="IPR005804">
    <property type="entry name" value="FA_desaturase_dom"/>
</dbReference>
<organism evidence="14 15">
    <name type="scientific">Thalassiosira pseudonana</name>
    <name type="common">Marine diatom</name>
    <name type="synonym">Cyclotella nana</name>
    <dbReference type="NCBI Taxonomy" id="35128"/>
    <lineage>
        <taxon>Eukaryota</taxon>
        <taxon>Sar</taxon>
        <taxon>Stramenopiles</taxon>
        <taxon>Ochrophyta</taxon>
        <taxon>Bacillariophyta</taxon>
        <taxon>Coscinodiscophyceae</taxon>
        <taxon>Thalassiosirophycidae</taxon>
        <taxon>Thalassiosirales</taxon>
        <taxon>Thalassiosiraceae</taxon>
        <taxon>Thalassiosira</taxon>
    </lineage>
</organism>
<dbReference type="InterPro" id="IPR012171">
    <property type="entry name" value="Fatty_acid_desaturase"/>
</dbReference>
<keyword evidence="8" id="KW-0560">Oxidoreductase</keyword>
<dbReference type="HOGENOM" id="CLU_652854_0_0_1"/>
<evidence type="ECO:0000256" key="1">
    <source>
        <dbReference type="ARBA" id="ARBA00004141"/>
    </source>
</evidence>
<feature type="chain" id="PRO_5002876630" description="Fatty acid desaturase domain-containing protein" evidence="12">
    <location>
        <begin position="25"/>
        <end position="478"/>
    </location>
</feature>
<evidence type="ECO:0000256" key="11">
    <source>
        <dbReference type="ARBA" id="ARBA00023136"/>
    </source>
</evidence>
<comment type="pathway">
    <text evidence="2">Lipid metabolism.</text>
</comment>
<evidence type="ECO:0000256" key="8">
    <source>
        <dbReference type="ARBA" id="ARBA00023002"/>
    </source>
</evidence>
<dbReference type="PANTHER" id="PTHR19353">
    <property type="entry name" value="FATTY ACID DESATURASE 2"/>
    <property type="match status" value="1"/>
</dbReference>
<dbReference type="Proteomes" id="UP000001449">
    <property type="component" value="Unassembled WGS sequence"/>
</dbReference>
<dbReference type="RefSeq" id="XP_002297062.1">
    <property type="nucleotide sequence ID" value="XM_002297026.1"/>
</dbReference>
<evidence type="ECO:0000256" key="2">
    <source>
        <dbReference type="ARBA" id="ARBA00005189"/>
    </source>
</evidence>
<evidence type="ECO:0000256" key="4">
    <source>
        <dbReference type="ARBA" id="ARBA00022617"/>
    </source>
</evidence>
<dbReference type="InParanoid" id="B8LDD4"/>
<keyword evidence="15" id="KW-1185">Reference proteome</keyword>
<keyword evidence="10" id="KW-0443">Lipid metabolism</keyword>
<dbReference type="EMBL" id="DS999419">
    <property type="protein sequence ID" value="EED86790.1"/>
    <property type="molecule type" value="Genomic_DNA"/>
</dbReference>
<evidence type="ECO:0000256" key="3">
    <source>
        <dbReference type="ARBA" id="ARBA00009295"/>
    </source>
</evidence>
<evidence type="ECO:0000256" key="10">
    <source>
        <dbReference type="ARBA" id="ARBA00023098"/>
    </source>
</evidence>
<dbReference type="GeneID" id="7444323"/>
<evidence type="ECO:0000256" key="5">
    <source>
        <dbReference type="ARBA" id="ARBA00022692"/>
    </source>
</evidence>
<keyword evidence="6" id="KW-0479">Metal-binding</keyword>
<dbReference type="GO" id="GO:0006629">
    <property type="term" value="P:lipid metabolic process"/>
    <property type="evidence" value="ECO:0000318"/>
    <property type="project" value="GO_Central"/>
</dbReference>
<dbReference type="GO" id="GO:0016717">
    <property type="term" value="F:oxidoreductase activity, acting on paired donors, with oxidation of a pair of donors resulting in the reduction of molecular oxygen to two molecules of water"/>
    <property type="evidence" value="ECO:0000318"/>
    <property type="project" value="GO_Central"/>
</dbReference>
<evidence type="ECO:0000256" key="6">
    <source>
        <dbReference type="ARBA" id="ARBA00022723"/>
    </source>
</evidence>
<evidence type="ECO:0000313" key="14">
    <source>
        <dbReference type="EMBL" id="EED86790.1"/>
    </source>
</evidence>
<dbReference type="AlphaFoldDB" id="B8LDD4"/>
<dbReference type="eggNOG" id="ENOG502QS6J">
    <property type="taxonomic scope" value="Eukaryota"/>
</dbReference>
<keyword evidence="12" id="KW-0732">Signal</keyword>
<reference evidence="14 15" key="1">
    <citation type="journal article" date="2004" name="Science">
        <title>The genome of the diatom Thalassiosira pseudonana: ecology, evolution, and metabolism.</title>
        <authorList>
            <person name="Armbrust E.V."/>
            <person name="Berges J.A."/>
            <person name="Bowler C."/>
            <person name="Green B.R."/>
            <person name="Martinez D."/>
            <person name="Putnam N.H."/>
            <person name="Zhou S."/>
            <person name="Allen A.E."/>
            <person name="Apt K.E."/>
            <person name="Bechner M."/>
            <person name="Brzezinski M.A."/>
            <person name="Chaal B.K."/>
            <person name="Chiovitti A."/>
            <person name="Davis A.K."/>
            <person name="Demarest M.S."/>
            <person name="Detter J.C."/>
            <person name="Glavina T."/>
            <person name="Goodstein D."/>
            <person name="Hadi M.Z."/>
            <person name="Hellsten U."/>
            <person name="Hildebrand M."/>
            <person name="Jenkins B.D."/>
            <person name="Jurka J."/>
            <person name="Kapitonov V.V."/>
            <person name="Kroger N."/>
            <person name="Lau W.W."/>
            <person name="Lane T.W."/>
            <person name="Larimer F.W."/>
            <person name="Lippmeier J.C."/>
            <person name="Lucas S."/>
            <person name="Medina M."/>
            <person name="Montsant A."/>
            <person name="Obornik M."/>
            <person name="Parker M.S."/>
            <person name="Palenik B."/>
            <person name="Pazour G.J."/>
            <person name="Richardson P.M."/>
            <person name="Rynearson T.A."/>
            <person name="Saito M.A."/>
            <person name="Schwartz D.C."/>
            <person name="Thamatrakoln K."/>
            <person name="Valentin K."/>
            <person name="Vardi A."/>
            <person name="Wilkerson F.P."/>
            <person name="Rokhsar D.S."/>
        </authorList>
    </citation>
    <scope>NUCLEOTIDE SEQUENCE [LARGE SCALE GENOMIC DNA]</scope>
    <source>
        <strain evidence="14 15">CCMP1335</strain>
    </source>
</reference>
<keyword evidence="7" id="KW-1133">Transmembrane helix</keyword>
<evidence type="ECO:0000256" key="12">
    <source>
        <dbReference type="SAM" id="SignalP"/>
    </source>
</evidence>
<feature type="domain" description="Fatty acid desaturase" evidence="13">
    <location>
        <begin position="124"/>
        <end position="429"/>
    </location>
</feature>
<dbReference type="GO" id="GO:0016020">
    <property type="term" value="C:membrane"/>
    <property type="evidence" value="ECO:0000318"/>
    <property type="project" value="GO_Central"/>
</dbReference>
<accession>B8LDD4</accession>
<evidence type="ECO:0000256" key="7">
    <source>
        <dbReference type="ARBA" id="ARBA00022989"/>
    </source>
</evidence>
<proteinExistence type="inferred from homology"/>
<evidence type="ECO:0000259" key="13">
    <source>
        <dbReference type="Pfam" id="PF00487"/>
    </source>
</evidence>
<dbReference type="GO" id="GO:0046872">
    <property type="term" value="F:metal ion binding"/>
    <property type="evidence" value="ECO:0007669"/>
    <property type="project" value="UniProtKB-KW"/>
</dbReference>
<keyword evidence="11" id="KW-0472">Membrane</keyword>
<name>B8LDD4_THAPS</name>
<feature type="signal peptide" evidence="12">
    <location>
        <begin position="1"/>
        <end position="24"/>
    </location>
</feature>
<gene>
    <name evidence="14" type="ORF">THAPSDRAFT_11212</name>
</gene>
<dbReference type="PANTHER" id="PTHR19353:SF30">
    <property type="entry name" value="DELTA 8-(E)-SPHINGOLIPID DESATURASE"/>
    <property type="match status" value="1"/>
</dbReference>
<evidence type="ECO:0000256" key="9">
    <source>
        <dbReference type="ARBA" id="ARBA00023004"/>
    </source>
</evidence>
<protein>
    <recommendedName>
        <fullName evidence="13">Fatty acid desaturase domain-containing protein</fullName>
    </recommendedName>
</protein>
<keyword evidence="5" id="KW-0812">Transmembrane</keyword>
<keyword evidence="4" id="KW-0349">Heme</keyword>
<dbReference type="KEGG" id="tps:THAPSDRAFT_11212"/>
<reference evidence="14 15" key="2">
    <citation type="journal article" date="2008" name="Nature">
        <title>The Phaeodactylum genome reveals the evolutionary history of diatom genomes.</title>
        <authorList>
            <person name="Bowler C."/>
            <person name="Allen A.E."/>
            <person name="Badger J.H."/>
            <person name="Grimwood J."/>
            <person name="Jabbari K."/>
            <person name="Kuo A."/>
            <person name="Maheswari U."/>
            <person name="Martens C."/>
            <person name="Maumus F."/>
            <person name="Otillar R.P."/>
            <person name="Rayko E."/>
            <person name="Salamov A."/>
            <person name="Vandepoele K."/>
            <person name="Beszteri B."/>
            <person name="Gruber A."/>
            <person name="Heijde M."/>
            <person name="Katinka M."/>
            <person name="Mock T."/>
            <person name="Valentin K."/>
            <person name="Verret F."/>
            <person name="Berges J.A."/>
            <person name="Brownlee C."/>
            <person name="Cadoret J.P."/>
            <person name="Chiovitti A."/>
            <person name="Choi C.J."/>
            <person name="Coesel S."/>
            <person name="De Martino A."/>
            <person name="Detter J.C."/>
            <person name="Durkin C."/>
            <person name="Falciatore A."/>
            <person name="Fournet J."/>
            <person name="Haruta M."/>
            <person name="Huysman M.J."/>
            <person name="Jenkins B.D."/>
            <person name="Jiroutova K."/>
            <person name="Jorgensen R.E."/>
            <person name="Joubert Y."/>
            <person name="Kaplan A."/>
            <person name="Kroger N."/>
            <person name="Kroth P.G."/>
            <person name="La Roche J."/>
            <person name="Lindquist E."/>
            <person name="Lommer M."/>
            <person name="Martin-Jezequel V."/>
            <person name="Lopez P.J."/>
            <person name="Lucas S."/>
            <person name="Mangogna M."/>
            <person name="McGinnis K."/>
            <person name="Medlin L.K."/>
            <person name="Montsant A."/>
            <person name="Oudot-Le Secq M.P."/>
            <person name="Napoli C."/>
            <person name="Obornik M."/>
            <person name="Parker M.S."/>
            <person name="Petit J.L."/>
            <person name="Porcel B.M."/>
            <person name="Poulsen N."/>
            <person name="Robison M."/>
            <person name="Rychlewski L."/>
            <person name="Rynearson T.A."/>
            <person name="Schmutz J."/>
            <person name="Shapiro H."/>
            <person name="Siaut M."/>
            <person name="Stanley M."/>
            <person name="Sussman M.R."/>
            <person name="Taylor A.R."/>
            <person name="Vardi A."/>
            <person name="von Dassow P."/>
            <person name="Vyverman W."/>
            <person name="Willis A."/>
            <person name="Wyrwicz L.S."/>
            <person name="Rokhsar D.S."/>
            <person name="Weissenbach J."/>
            <person name="Armbrust E.V."/>
            <person name="Green B.R."/>
            <person name="Van de Peer Y."/>
            <person name="Grigoriev I.V."/>
        </authorList>
    </citation>
    <scope>NUCLEOTIDE SEQUENCE [LARGE SCALE GENOMIC DNA]</scope>
    <source>
        <strain evidence="14 15">CCMP1335</strain>
    </source>
</reference>
<dbReference type="PaxDb" id="35128-Thaps11212"/>
<comment type="similarity">
    <text evidence="3">Belongs to the fatty acid desaturase type 1 family.</text>
</comment>
<keyword evidence="9" id="KW-0408">Iron</keyword>
<sequence>MILNKIFISLSTLAFILCTQNAIGFTPSINTKTPSVNHSNQQVVSIPLDDLTSTQSIPISDRDAWIVNLDYPSFAREVTALGRSLQQNTGEEDVKHLNKIVEWRDLACGIGVATMWMDPNPLTVVALSTWTYASWTMIAHHTCHGGYNRVDAGKYNSRGFALGSVKRRIEDWCDWMKPEAWNVEHNRLHHYHLGEPLDPDLVERNLEFLRKMNVPTPLKYVMALAFVPIWKWFYYAPNTYKELQISKWKAEGKNSPNNFQAEDAVTLRTLFFPKTEYEKASAELIQPTKFVLDVLMPFLLSRFVLLPAPLLLLPGVMGPTFFSHAVTNLVLAELLTNIHGFVTIVTNHAGGDLYKFDDEVQPKSGAFYVRQIVSSANYDMGSDDVDFAHGWLNYQIEHHVWPDLSMLQYQRGAPQLQAICNKYGVPYVKENVFVRLVKTLDIMVGKGSMIEFPTHLEPESDKARRGVTWKSTNGAIDE</sequence>
<evidence type="ECO:0000313" key="15">
    <source>
        <dbReference type="Proteomes" id="UP000001449"/>
    </source>
</evidence>
<dbReference type="Pfam" id="PF00487">
    <property type="entry name" value="FA_desaturase"/>
    <property type="match status" value="1"/>
</dbReference>
<comment type="subcellular location">
    <subcellularLocation>
        <location evidence="1">Membrane</location>
        <topology evidence="1">Multi-pass membrane protein</topology>
    </subcellularLocation>
</comment>